<keyword evidence="3" id="KW-1185">Reference proteome</keyword>
<gene>
    <name evidence="2" type="ORF">F3N42_06080</name>
</gene>
<dbReference type="EMBL" id="VYXP01000003">
    <property type="protein sequence ID" value="KAA9132775.1"/>
    <property type="molecule type" value="Genomic_DNA"/>
</dbReference>
<accession>A0A5N0TCP7</accession>
<dbReference type="RefSeq" id="WP_150863497.1">
    <property type="nucleotide sequence ID" value="NZ_VYXP01000003.1"/>
</dbReference>
<keyword evidence="1" id="KW-0732">Signal</keyword>
<evidence type="ECO:0000313" key="2">
    <source>
        <dbReference type="EMBL" id="KAA9132775.1"/>
    </source>
</evidence>
<organism evidence="2 3">
    <name type="scientific">Marinihelvus fidelis</name>
    <dbReference type="NCBI Taxonomy" id="2613842"/>
    <lineage>
        <taxon>Bacteria</taxon>
        <taxon>Pseudomonadati</taxon>
        <taxon>Pseudomonadota</taxon>
        <taxon>Gammaproteobacteria</taxon>
        <taxon>Chromatiales</taxon>
        <taxon>Wenzhouxiangellaceae</taxon>
        <taxon>Marinihelvus</taxon>
    </lineage>
</organism>
<sequence>MNRFLNAAAALTLALPLTVLAGDPAEKMDRPSMSGSRTVTLEAEVAAIDHDTREVTLTGEAGESFSFVASDDVRNLDQVHVGDVVVAQMYEEISIEVFPNPDGLEPGYGDMTVEGRAEEGEAPGGMSVGTTVITAVVEDIDLEAGTYSLRGPEGNVGTFEAADPANLERAEVGDLVVMTVILAAGVLVESPDSE</sequence>
<reference evidence="2 3" key="1">
    <citation type="submission" date="2019-09" db="EMBL/GenBank/DDBJ databases">
        <title>Wenzhouxiangella sp. Genome sequencing and assembly.</title>
        <authorList>
            <person name="Zhang R."/>
        </authorList>
    </citation>
    <scope>NUCLEOTIDE SEQUENCE [LARGE SCALE GENOMIC DNA]</scope>
    <source>
        <strain evidence="2 3">W260</strain>
    </source>
</reference>
<feature type="chain" id="PRO_5024296125" description="DUF5666 domain-containing protein" evidence="1">
    <location>
        <begin position="22"/>
        <end position="194"/>
    </location>
</feature>
<name>A0A5N0TCP7_9GAMM</name>
<proteinExistence type="predicted"/>
<dbReference type="AlphaFoldDB" id="A0A5N0TCP7"/>
<evidence type="ECO:0000313" key="3">
    <source>
        <dbReference type="Proteomes" id="UP000325372"/>
    </source>
</evidence>
<feature type="signal peptide" evidence="1">
    <location>
        <begin position="1"/>
        <end position="21"/>
    </location>
</feature>
<comment type="caution">
    <text evidence="2">The sequence shown here is derived from an EMBL/GenBank/DDBJ whole genome shotgun (WGS) entry which is preliminary data.</text>
</comment>
<evidence type="ECO:0008006" key="4">
    <source>
        <dbReference type="Google" id="ProtNLM"/>
    </source>
</evidence>
<evidence type="ECO:0000256" key="1">
    <source>
        <dbReference type="SAM" id="SignalP"/>
    </source>
</evidence>
<dbReference type="Proteomes" id="UP000325372">
    <property type="component" value="Unassembled WGS sequence"/>
</dbReference>
<protein>
    <recommendedName>
        <fullName evidence="4">DUF5666 domain-containing protein</fullName>
    </recommendedName>
</protein>